<evidence type="ECO:0000256" key="3">
    <source>
        <dbReference type="ARBA" id="ARBA00023274"/>
    </source>
</evidence>
<keyword evidence="7" id="KW-1185">Reference proteome</keyword>
<comment type="function">
    <text evidence="5">Forms part of the ribosomal stalk, playing a central role in the interaction of the ribosome with GTP-bound translation factors.</text>
</comment>
<comment type="similarity">
    <text evidence="1 5">Belongs to the universal ribosomal protein uL10 family.</text>
</comment>
<dbReference type="GO" id="GO:0003735">
    <property type="term" value="F:structural constituent of ribosome"/>
    <property type="evidence" value="ECO:0007669"/>
    <property type="project" value="InterPro"/>
</dbReference>
<evidence type="ECO:0000256" key="2">
    <source>
        <dbReference type="ARBA" id="ARBA00022980"/>
    </source>
</evidence>
<dbReference type="InterPro" id="IPR001790">
    <property type="entry name" value="Ribosomal_uL10"/>
</dbReference>
<reference evidence="6 7" key="1">
    <citation type="journal article" date="2014" name="PLoS ONE">
        <title>Reduction of Hydrogen Peroxide Accumulation and Toxicity by a Catalase from Mycoplasma iowae.</title>
        <authorList>
            <person name="Pritchard R.E."/>
            <person name="Prassinos A.J."/>
            <person name="Osborne J.D."/>
            <person name="Raviv Z."/>
            <person name="Balish M.F."/>
        </authorList>
    </citation>
    <scope>NUCLEOTIDE SEQUENCE [LARGE SCALE GENOMIC DNA]</scope>
    <source>
        <strain evidence="6 7">DK-CPA</strain>
    </source>
</reference>
<dbReference type="InterPro" id="IPR002363">
    <property type="entry name" value="Ribosomal_uL10_CS_bac"/>
</dbReference>
<dbReference type="InterPro" id="IPR022973">
    <property type="entry name" value="Ribosomal_uL10_bac"/>
</dbReference>
<dbReference type="GO" id="GO:0070180">
    <property type="term" value="F:large ribosomal subunit rRNA binding"/>
    <property type="evidence" value="ECO:0007669"/>
    <property type="project" value="UniProtKB-UniRule"/>
</dbReference>
<evidence type="ECO:0000256" key="4">
    <source>
        <dbReference type="ARBA" id="ARBA00035202"/>
    </source>
</evidence>
<comment type="caution">
    <text evidence="6">The sequence shown here is derived from an EMBL/GenBank/DDBJ whole genome shotgun (WGS) entry which is preliminary data.</text>
</comment>
<dbReference type="NCBIfam" id="NF000955">
    <property type="entry name" value="PRK00099.1-1"/>
    <property type="match status" value="1"/>
</dbReference>
<keyword evidence="3 5" id="KW-0687">Ribonucleoprotein</keyword>
<dbReference type="Pfam" id="PF00466">
    <property type="entry name" value="Ribosomal_L10"/>
    <property type="match status" value="1"/>
</dbReference>
<keyword evidence="5" id="KW-0699">rRNA-binding</keyword>
<sequence length="177" mass="19973">MKPYFSLLHCLGKDIIMRKIIKIKENLVSEVSQEISSAKSFIIFEYSGLTAEEMTVLRKKLLANKAKVKILKNNILNRALVKSNIKDFGDLIGPNAIAIGYEDEIAPLKEVFELTKENTFIKIKGSYLENQFLDEEKTKAVASLPNREGMYSMFLSCLTSPIRGFLYALKAVADTKN</sequence>
<keyword evidence="2 5" id="KW-0689">Ribosomal protein</keyword>
<evidence type="ECO:0000313" key="6">
    <source>
        <dbReference type="EMBL" id="KFB07438.1"/>
    </source>
</evidence>
<dbReference type="PROSITE" id="PS01109">
    <property type="entry name" value="RIBOSOMAL_L10"/>
    <property type="match status" value="1"/>
</dbReference>
<evidence type="ECO:0000256" key="1">
    <source>
        <dbReference type="ARBA" id="ARBA00008889"/>
    </source>
</evidence>
<proteinExistence type="inferred from homology"/>
<dbReference type="SUPFAM" id="SSF160369">
    <property type="entry name" value="Ribosomal protein L10-like"/>
    <property type="match status" value="1"/>
</dbReference>
<keyword evidence="5" id="KW-0694">RNA-binding</keyword>
<dbReference type="EMBL" id="AWQU01000083">
    <property type="protein sequence ID" value="KFB07438.1"/>
    <property type="molecule type" value="Genomic_DNA"/>
</dbReference>
<evidence type="ECO:0000313" key="7">
    <source>
        <dbReference type="Proteomes" id="UP000028523"/>
    </source>
</evidence>
<name>A0A084U3A2_MALIO</name>
<evidence type="ECO:0000256" key="5">
    <source>
        <dbReference type="HAMAP-Rule" id="MF_00362"/>
    </source>
</evidence>
<protein>
    <recommendedName>
        <fullName evidence="4 5">Large ribosomal subunit protein uL10</fullName>
    </recommendedName>
</protein>
<dbReference type="GO" id="GO:0006412">
    <property type="term" value="P:translation"/>
    <property type="evidence" value="ECO:0007669"/>
    <property type="project" value="UniProtKB-UniRule"/>
</dbReference>
<dbReference type="InterPro" id="IPR043141">
    <property type="entry name" value="Ribosomal_uL10-like_sf"/>
</dbReference>
<dbReference type="Gene3D" id="3.30.70.1730">
    <property type="match status" value="1"/>
</dbReference>
<dbReference type="CDD" id="cd05797">
    <property type="entry name" value="Ribosomal_L10"/>
    <property type="match status" value="1"/>
</dbReference>
<comment type="subunit">
    <text evidence="5">Part of the ribosomal stalk of the 50S ribosomal subunit. The N-terminus interacts with L11 and the large rRNA to form the base of the stalk. The C-terminus forms an elongated spine to which L12 dimers bind in a sequential fashion forming a multimeric L10(L12)X complex.</text>
</comment>
<accession>A0A084U3A2</accession>
<dbReference type="AlphaFoldDB" id="A0A084U3A2"/>
<organism evidence="6 7">
    <name type="scientific">Malacoplasma iowae DK-CPA</name>
    <dbReference type="NCBI Taxonomy" id="1394179"/>
    <lineage>
        <taxon>Bacteria</taxon>
        <taxon>Bacillati</taxon>
        <taxon>Mycoplasmatota</taxon>
        <taxon>Mycoplasmoidales</taxon>
        <taxon>Mycoplasmoidaceae</taxon>
        <taxon>Malacoplasma</taxon>
    </lineage>
</organism>
<dbReference type="Proteomes" id="UP000028523">
    <property type="component" value="Unassembled WGS sequence"/>
</dbReference>
<dbReference type="InterPro" id="IPR047865">
    <property type="entry name" value="Ribosomal_uL10_bac_type"/>
</dbReference>
<gene>
    <name evidence="5 6" type="primary">rplJ</name>
    <name evidence="6" type="ORF">P271_273</name>
</gene>
<dbReference type="HAMAP" id="MF_00362">
    <property type="entry name" value="Ribosomal_uL10"/>
    <property type="match status" value="1"/>
</dbReference>
<dbReference type="PANTHER" id="PTHR11560">
    <property type="entry name" value="39S RIBOSOMAL PROTEIN L10, MITOCHONDRIAL"/>
    <property type="match status" value="1"/>
</dbReference>
<dbReference type="GO" id="GO:0015934">
    <property type="term" value="C:large ribosomal subunit"/>
    <property type="evidence" value="ECO:0007669"/>
    <property type="project" value="InterPro"/>
</dbReference>